<accession>A0A0B7ARA3</accession>
<proteinExistence type="predicted"/>
<protein>
    <submittedName>
        <fullName evidence="2">Uncharacterized protein</fullName>
    </submittedName>
</protein>
<organism evidence="2">
    <name type="scientific">Arion vulgaris</name>
    <dbReference type="NCBI Taxonomy" id="1028688"/>
    <lineage>
        <taxon>Eukaryota</taxon>
        <taxon>Metazoa</taxon>
        <taxon>Spiralia</taxon>
        <taxon>Lophotrochozoa</taxon>
        <taxon>Mollusca</taxon>
        <taxon>Gastropoda</taxon>
        <taxon>Heterobranchia</taxon>
        <taxon>Euthyneura</taxon>
        <taxon>Panpulmonata</taxon>
        <taxon>Eupulmonata</taxon>
        <taxon>Stylommatophora</taxon>
        <taxon>Helicina</taxon>
        <taxon>Arionoidea</taxon>
        <taxon>Arionidae</taxon>
        <taxon>Arion</taxon>
    </lineage>
</organism>
<dbReference type="EMBL" id="HACG01036262">
    <property type="protein sequence ID" value="CEK83127.1"/>
    <property type="molecule type" value="Transcribed_RNA"/>
</dbReference>
<gene>
    <name evidence="2" type="primary">ORF135322</name>
</gene>
<evidence type="ECO:0000313" key="2">
    <source>
        <dbReference type="EMBL" id="CEK83127.1"/>
    </source>
</evidence>
<evidence type="ECO:0000256" key="1">
    <source>
        <dbReference type="SAM" id="MobiDB-lite"/>
    </source>
</evidence>
<name>A0A0B7ARA3_9EUPU</name>
<dbReference type="AlphaFoldDB" id="A0A0B7ARA3"/>
<reference evidence="2" key="1">
    <citation type="submission" date="2014-12" db="EMBL/GenBank/DDBJ databases">
        <title>Insight into the proteome of Arion vulgaris.</title>
        <authorList>
            <person name="Aradska J."/>
            <person name="Bulat T."/>
            <person name="Smidak R."/>
            <person name="Sarate P."/>
            <person name="Gangsoo J."/>
            <person name="Sialana F."/>
            <person name="Bilban M."/>
            <person name="Lubec G."/>
        </authorList>
    </citation>
    <scope>NUCLEOTIDE SEQUENCE</scope>
    <source>
        <tissue evidence="2">Skin</tissue>
    </source>
</reference>
<feature type="compositionally biased region" description="Basic and acidic residues" evidence="1">
    <location>
        <begin position="7"/>
        <end position="27"/>
    </location>
</feature>
<sequence>MPQCGFKMHERERESERDSERESERQRLNIIPAPATPQEIARDMKTLHELIEGQCPNPG</sequence>
<feature type="region of interest" description="Disordered" evidence="1">
    <location>
        <begin position="1"/>
        <end position="28"/>
    </location>
</feature>